<evidence type="ECO:0000256" key="1">
    <source>
        <dbReference type="SAM" id="Phobius"/>
    </source>
</evidence>
<keyword evidence="1" id="KW-1133">Transmembrane helix</keyword>
<keyword evidence="2" id="KW-0732">Signal</keyword>
<reference evidence="3 4" key="1">
    <citation type="submission" date="2022-02" db="EMBL/GenBank/DDBJ databases">
        <title>Genome of Erysipelotrichaceae sp. nov. NSJ-176 isolated from human feces.</title>
        <authorList>
            <person name="Abdugheni R."/>
        </authorList>
    </citation>
    <scope>NUCLEOTIDE SEQUENCE [LARGE SCALE GENOMIC DNA]</scope>
    <source>
        <strain evidence="3 4">NSJ-176</strain>
    </source>
</reference>
<dbReference type="EMBL" id="JAKVPQ010000008">
    <property type="protein sequence ID" value="MCH4285668.1"/>
    <property type="molecule type" value="Genomic_DNA"/>
</dbReference>
<evidence type="ECO:0008006" key="5">
    <source>
        <dbReference type="Google" id="ProtNLM"/>
    </source>
</evidence>
<comment type="caution">
    <text evidence="3">The sequence shown here is derived from an EMBL/GenBank/DDBJ whole genome shotgun (WGS) entry which is preliminary data.</text>
</comment>
<name>A0ABS9R7M0_9FIRM</name>
<protein>
    <recommendedName>
        <fullName evidence="5">Firmicu-CTERM sorting domain-containing protein</fullName>
    </recommendedName>
</protein>
<feature type="signal peptide" evidence="2">
    <location>
        <begin position="1"/>
        <end position="24"/>
    </location>
</feature>
<feature type="chain" id="PRO_5045207791" description="Firmicu-CTERM sorting domain-containing protein" evidence="2">
    <location>
        <begin position="25"/>
        <end position="235"/>
    </location>
</feature>
<keyword evidence="1" id="KW-0812">Transmembrane</keyword>
<evidence type="ECO:0000256" key="2">
    <source>
        <dbReference type="SAM" id="SignalP"/>
    </source>
</evidence>
<dbReference type="Proteomes" id="UP001202402">
    <property type="component" value="Unassembled WGS sequence"/>
</dbReference>
<accession>A0ABS9R7M0</accession>
<sequence length="235" mass="26143">MKIKKIFLCSALLAMMMGSASIHAADGDMGLTFEGDSEKFITYEQSSAYENMAPGEERIQQITLSNDDYRELKFYVRSEYTNPLGEGVANNQIAYDIEFSNNGETFYTGKIGGMTQSNMDSLDQNYLLKTLKKGESTTVLMKIKVDGDSMDNTYQNTEGYLNLIFSVEHEDNTPVEKVVTVIKKVPVINKIPGVQTGDTTVIGTILGMFVASLALIIVIIVMRVRNRKGERNEKA</sequence>
<evidence type="ECO:0000313" key="3">
    <source>
        <dbReference type="EMBL" id="MCH4285668.1"/>
    </source>
</evidence>
<organism evidence="3 4">
    <name type="scientific">Amedibacillus hominis</name>
    <dbReference type="NCBI Taxonomy" id="2897776"/>
    <lineage>
        <taxon>Bacteria</taxon>
        <taxon>Bacillati</taxon>
        <taxon>Bacillota</taxon>
        <taxon>Erysipelotrichia</taxon>
        <taxon>Erysipelotrichales</taxon>
        <taxon>Erysipelotrichaceae</taxon>
        <taxon>Amedibacillus</taxon>
    </lineage>
</organism>
<gene>
    <name evidence="3" type="ORF">LQE99_11070</name>
</gene>
<feature type="transmembrane region" description="Helical" evidence="1">
    <location>
        <begin position="201"/>
        <end position="222"/>
    </location>
</feature>
<evidence type="ECO:0000313" key="4">
    <source>
        <dbReference type="Proteomes" id="UP001202402"/>
    </source>
</evidence>
<dbReference type="RefSeq" id="WP_233509543.1">
    <property type="nucleotide sequence ID" value="NZ_JAKVPQ010000008.1"/>
</dbReference>
<keyword evidence="4" id="KW-1185">Reference proteome</keyword>
<keyword evidence="1" id="KW-0472">Membrane</keyword>
<proteinExistence type="predicted"/>